<reference evidence="1" key="2">
    <citation type="submission" date="2025-09" db="UniProtKB">
        <authorList>
            <consortium name="Ensembl"/>
        </authorList>
    </citation>
    <scope>IDENTIFICATION</scope>
</reference>
<dbReference type="GO" id="GO:0005737">
    <property type="term" value="C:cytoplasm"/>
    <property type="evidence" value="ECO:0007669"/>
    <property type="project" value="TreeGrafter"/>
</dbReference>
<dbReference type="InterPro" id="IPR002698">
    <property type="entry name" value="FTHF_cligase"/>
</dbReference>
<name>A0A3Q2VRI0_HAPBU</name>
<dbReference type="AlphaFoldDB" id="A0A3Q2VRI0"/>
<sequence length="107" mass="12164">TPIFSPGGSKWDIRQKVWDYIEEKNLANFPRPVHNRIPNFKGAFAACAKVLELQAFIHTSEVKVDPDKPLEGARLAVLQVALQCWEKNKVPRSRVPQAGLHDFLLNF</sequence>
<dbReference type="GeneTree" id="ENSGT00390000011730"/>
<dbReference type="STRING" id="8153.ENSHBUP00000014169"/>
<dbReference type="PANTHER" id="PTHR13017:SF0">
    <property type="entry name" value="METHENYLTETRAHYDROFOLATE SYNTHASE DOMAIN-CONTAINING PROTEIN"/>
    <property type="match status" value="1"/>
</dbReference>
<dbReference type="PANTHER" id="PTHR13017">
    <property type="entry name" value="5-FORMYLTETRAHYDROFOLATE CYCLO-LIGASE-RELATED"/>
    <property type="match status" value="1"/>
</dbReference>
<protein>
    <submittedName>
        <fullName evidence="1">Uncharacterized protein</fullName>
    </submittedName>
</protein>
<proteinExistence type="predicted"/>
<organism evidence="1 2">
    <name type="scientific">Haplochromis burtoni</name>
    <name type="common">Burton's mouthbrooder</name>
    <name type="synonym">Chromis burtoni</name>
    <dbReference type="NCBI Taxonomy" id="8153"/>
    <lineage>
        <taxon>Eukaryota</taxon>
        <taxon>Metazoa</taxon>
        <taxon>Chordata</taxon>
        <taxon>Craniata</taxon>
        <taxon>Vertebrata</taxon>
        <taxon>Euteleostomi</taxon>
        <taxon>Actinopterygii</taxon>
        <taxon>Neopterygii</taxon>
        <taxon>Teleostei</taxon>
        <taxon>Neoteleostei</taxon>
        <taxon>Acanthomorphata</taxon>
        <taxon>Ovalentaria</taxon>
        <taxon>Cichlomorphae</taxon>
        <taxon>Cichliformes</taxon>
        <taxon>Cichlidae</taxon>
        <taxon>African cichlids</taxon>
        <taxon>Pseudocrenilabrinae</taxon>
        <taxon>Haplochromini</taxon>
        <taxon>Haplochromis</taxon>
    </lineage>
</organism>
<accession>A0A3Q2VRI0</accession>
<dbReference type="OMA" id="FPEPEPW"/>
<dbReference type="Proteomes" id="UP000264840">
    <property type="component" value="Unplaced"/>
</dbReference>
<reference evidence="1" key="1">
    <citation type="submission" date="2025-08" db="UniProtKB">
        <authorList>
            <consortium name="Ensembl"/>
        </authorList>
    </citation>
    <scope>IDENTIFICATION</scope>
</reference>
<keyword evidence="2" id="KW-1185">Reference proteome</keyword>
<evidence type="ECO:0000313" key="2">
    <source>
        <dbReference type="Proteomes" id="UP000264840"/>
    </source>
</evidence>
<dbReference type="Ensembl" id="ENSHBUT00000022337.1">
    <property type="protein sequence ID" value="ENSHBUP00000014169.1"/>
    <property type="gene ID" value="ENSHBUG00000015999.1"/>
</dbReference>
<evidence type="ECO:0000313" key="1">
    <source>
        <dbReference type="Ensembl" id="ENSHBUP00000014169.1"/>
    </source>
</evidence>